<dbReference type="SUPFAM" id="SSF48452">
    <property type="entry name" value="TPR-like"/>
    <property type="match status" value="1"/>
</dbReference>
<dbReference type="AlphaFoldDB" id="A0A8H6F9Q1"/>
<dbReference type="EMBL" id="JACCJB010000016">
    <property type="protein sequence ID" value="KAF6220477.1"/>
    <property type="molecule type" value="Genomic_DNA"/>
</dbReference>
<organism evidence="1 2">
    <name type="scientific">Letharia lupina</name>
    <dbReference type="NCBI Taxonomy" id="560253"/>
    <lineage>
        <taxon>Eukaryota</taxon>
        <taxon>Fungi</taxon>
        <taxon>Dikarya</taxon>
        <taxon>Ascomycota</taxon>
        <taxon>Pezizomycotina</taxon>
        <taxon>Lecanoromycetes</taxon>
        <taxon>OSLEUM clade</taxon>
        <taxon>Lecanoromycetidae</taxon>
        <taxon>Lecanorales</taxon>
        <taxon>Lecanorineae</taxon>
        <taxon>Parmeliaceae</taxon>
        <taxon>Letharia</taxon>
    </lineage>
</organism>
<reference evidence="1 2" key="1">
    <citation type="journal article" date="2020" name="Genomics">
        <title>Complete, high-quality genomes from long-read metagenomic sequencing of two wolf lichen thalli reveals enigmatic genome architecture.</title>
        <authorList>
            <person name="McKenzie S.K."/>
            <person name="Walston R.F."/>
            <person name="Allen J.L."/>
        </authorList>
    </citation>
    <scope>NUCLEOTIDE SEQUENCE [LARGE SCALE GENOMIC DNA]</scope>
    <source>
        <strain evidence="1">WasteWater1</strain>
    </source>
</reference>
<dbReference type="Gene3D" id="1.25.40.10">
    <property type="entry name" value="Tetratricopeptide repeat domain"/>
    <property type="match status" value="1"/>
</dbReference>
<dbReference type="InterPro" id="IPR038883">
    <property type="entry name" value="AN11006-like"/>
</dbReference>
<sequence length="429" mass="48711">MADSRELCPFLSLPLEIRNPIYSYLLSTKYTREDMIQKITISDSKYKGSHYRPAHKYHFQPAILRCNHQVNQEATAVFHNTNLFVSVSHNYSSGEISAFGEKFDLLESQCDGRGFPVLARGKKARLFDGYAMEIYLGRANRRDARGRWWNSPKPQKWEIRPKFMIASDDLLQFCKIFLLLSMRAAKTDAESDSMLHLKKAMLLVDVLHKTDQHNRANEGPRPAIRRLLEPLAYFHNIGLVIIEGPVPTLYSEAIRQRIQRRAPSAQDLVHAVSSLVEQGDAAFLKRDFHSAVFVYKSALEKLHAGSQKRPKLERMVEGTYTGMVIGGVKNLLQHKVYLGLSKASLQLKRFEMAHHWTLAVARGLRDSREILSQMWFCRALASKGLGELEQALKEMEMARLIQPNDLGILAEIAILSSLLGPGKQQAEAV</sequence>
<evidence type="ECO:0000313" key="2">
    <source>
        <dbReference type="Proteomes" id="UP000593566"/>
    </source>
</evidence>
<dbReference type="InterPro" id="IPR011990">
    <property type="entry name" value="TPR-like_helical_dom_sf"/>
</dbReference>
<dbReference type="GeneID" id="59331321"/>
<dbReference type="Proteomes" id="UP000593566">
    <property type="component" value="Unassembled WGS sequence"/>
</dbReference>
<keyword evidence="2" id="KW-1185">Reference proteome</keyword>
<accession>A0A8H6F9Q1</accession>
<dbReference type="PANTHER" id="PTHR42085:SF2">
    <property type="entry name" value="F-BOX DOMAIN-CONTAINING PROTEIN"/>
    <property type="match status" value="1"/>
</dbReference>
<dbReference type="RefSeq" id="XP_037149912.1">
    <property type="nucleotide sequence ID" value="XM_037293834.1"/>
</dbReference>
<name>A0A8H6F9Q1_9LECA</name>
<comment type="caution">
    <text evidence="1">The sequence shown here is derived from an EMBL/GenBank/DDBJ whole genome shotgun (WGS) entry which is preliminary data.</text>
</comment>
<protein>
    <submittedName>
        <fullName evidence="1">Uncharacterized protein</fullName>
    </submittedName>
</protein>
<dbReference type="PANTHER" id="PTHR42085">
    <property type="entry name" value="F-BOX DOMAIN-CONTAINING PROTEIN"/>
    <property type="match status" value="1"/>
</dbReference>
<evidence type="ECO:0000313" key="1">
    <source>
        <dbReference type="EMBL" id="KAF6220477.1"/>
    </source>
</evidence>
<proteinExistence type="predicted"/>
<gene>
    <name evidence="1" type="ORF">HO133_002909</name>
</gene>